<accession>A0A6L6PAP6</accession>
<dbReference type="Pfam" id="PF01547">
    <property type="entry name" value="SBP_bac_1"/>
    <property type="match status" value="1"/>
</dbReference>
<comment type="function">
    <text evidence="5">Part of a binding-protein-dependent transport system for a sugar.</text>
</comment>
<dbReference type="Proteomes" id="UP000475582">
    <property type="component" value="Unassembled WGS sequence"/>
</dbReference>
<feature type="signal peptide" evidence="7">
    <location>
        <begin position="1"/>
        <end position="20"/>
    </location>
</feature>
<evidence type="ECO:0000256" key="7">
    <source>
        <dbReference type="SAM" id="SignalP"/>
    </source>
</evidence>
<comment type="caution">
    <text evidence="8">The sequence shown here is derived from an EMBL/GenBank/DDBJ whole genome shotgun (WGS) entry which is preliminary data.</text>
</comment>
<keyword evidence="4 7" id="KW-0732">Signal</keyword>
<organism evidence="8 9">
    <name type="scientific">Duganella radicis</name>
    <dbReference type="NCBI Taxonomy" id="551988"/>
    <lineage>
        <taxon>Bacteria</taxon>
        <taxon>Pseudomonadati</taxon>
        <taxon>Pseudomonadota</taxon>
        <taxon>Betaproteobacteria</taxon>
        <taxon>Burkholderiales</taxon>
        <taxon>Oxalobacteraceae</taxon>
        <taxon>Telluria group</taxon>
        <taxon>Duganella</taxon>
    </lineage>
</organism>
<proteinExistence type="inferred from homology"/>
<evidence type="ECO:0000256" key="3">
    <source>
        <dbReference type="ARBA" id="ARBA00022448"/>
    </source>
</evidence>
<sequence length="412" mass="45734">MRAARATLMLAICCMPLARAQQPSAPSVEVAHYWVSPSERKALDVYRNAWQGLGGKWFDLPSKNKLAEVNMATDMIANGYPPAVIQWNANRESMELASMGVIQDIEDVAAADHWRDFLPKNLVNHISYKGHIYFAPVDIHAENWVWTNKQIFDQLKLPVPTSWDGVLASAAKIKQAGYTPIALGSGAWEISLLFNDIVYAVYGPDGYNRLLAGGDSNAAMEPAMLKALDILRRLSAFVDPARGGKTWVDATLSVGRGRAAMQFMGDYAKGELEQAGLKVDKDFRCSLAPGTNSIYFVVIDAFAFPVSNNEQVRRSQRLFARQLMNVNHQLAFNRIKGSIPPRTDIQRSHLDTCGKIGLDLISREHGQVFAQSMLMPPQMSQGWIDIVADYFNNPKIPPATTQRQLAEVLSQK</sequence>
<dbReference type="Gene3D" id="3.40.190.10">
    <property type="entry name" value="Periplasmic binding protein-like II"/>
    <property type="match status" value="2"/>
</dbReference>
<dbReference type="OrthoDB" id="5580590at2"/>
<comment type="subcellular location">
    <subcellularLocation>
        <location evidence="1">Periplasm</location>
    </subcellularLocation>
</comment>
<comment type="similarity">
    <text evidence="2">Belongs to the bacterial solute-binding protein 1 family.</text>
</comment>
<dbReference type="SUPFAM" id="SSF53850">
    <property type="entry name" value="Periplasmic binding protein-like II"/>
    <property type="match status" value="1"/>
</dbReference>
<feature type="chain" id="PRO_5026969010" description="Probable sugar-binding periplasmic protein" evidence="7">
    <location>
        <begin position="21"/>
        <end position="412"/>
    </location>
</feature>
<evidence type="ECO:0000256" key="2">
    <source>
        <dbReference type="ARBA" id="ARBA00008520"/>
    </source>
</evidence>
<keyword evidence="9" id="KW-1185">Reference proteome</keyword>
<evidence type="ECO:0000313" key="9">
    <source>
        <dbReference type="Proteomes" id="UP000475582"/>
    </source>
</evidence>
<protein>
    <recommendedName>
        <fullName evidence="6">Probable sugar-binding periplasmic protein</fullName>
    </recommendedName>
</protein>
<dbReference type="GO" id="GO:0042597">
    <property type="term" value="C:periplasmic space"/>
    <property type="evidence" value="ECO:0007669"/>
    <property type="project" value="UniProtKB-SubCell"/>
</dbReference>
<dbReference type="EMBL" id="WNKY01000001">
    <property type="protein sequence ID" value="MTV35970.1"/>
    <property type="molecule type" value="Genomic_DNA"/>
</dbReference>
<evidence type="ECO:0000313" key="8">
    <source>
        <dbReference type="EMBL" id="MTV35970.1"/>
    </source>
</evidence>
<evidence type="ECO:0000256" key="6">
    <source>
        <dbReference type="ARBA" id="ARBA00049753"/>
    </source>
</evidence>
<dbReference type="AlphaFoldDB" id="A0A6L6PAP6"/>
<evidence type="ECO:0000256" key="5">
    <source>
        <dbReference type="ARBA" id="ARBA00049629"/>
    </source>
</evidence>
<name>A0A6L6PAP6_9BURK</name>
<reference evidence="8 9" key="1">
    <citation type="submission" date="2019-11" db="EMBL/GenBank/DDBJ databases">
        <title>Type strains purchased from KCTC, JCM and DSMZ.</title>
        <authorList>
            <person name="Lu H."/>
        </authorList>
    </citation>
    <scope>NUCLEOTIDE SEQUENCE [LARGE SCALE GENOMIC DNA]</scope>
    <source>
        <strain evidence="8 9">KCTC 22382</strain>
    </source>
</reference>
<dbReference type="PANTHER" id="PTHR43649">
    <property type="entry name" value="ARABINOSE-BINDING PROTEIN-RELATED"/>
    <property type="match status" value="1"/>
</dbReference>
<evidence type="ECO:0000256" key="4">
    <source>
        <dbReference type="ARBA" id="ARBA00022729"/>
    </source>
</evidence>
<dbReference type="InterPro" id="IPR050490">
    <property type="entry name" value="Bact_solute-bd_prot1"/>
</dbReference>
<dbReference type="InterPro" id="IPR006059">
    <property type="entry name" value="SBP"/>
</dbReference>
<keyword evidence="3" id="KW-0813">Transport</keyword>
<gene>
    <name evidence="8" type="ORF">GM676_00025</name>
</gene>
<dbReference type="PANTHER" id="PTHR43649:SF28">
    <property type="entry name" value="BINDING PROTEIN COMPONENT OF ABC SUGAR TRANSPORTER-RELATED"/>
    <property type="match status" value="1"/>
</dbReference>
<evidence type="ECO:0000256" key="1">
    <source>
        <dbReference type="ARBA" id="ARBA00004418"/>
    </source>
</evidence>